<evidence type="ECO:0000256" key="1">
    <source>
        <dbReference type="SAM" id="MobiDB-lite"/>
    </source>
</evidence>
<keyword evidence="2" id="KW-1133">Transmembrane helix</keyword>
<feature type="transmembrane region" description="Helical" evidence="2">
    <location>
        <begin position="42"/>
        <end position="62"/>
    </location>
</feature>
<reference evidence="3 4" key="1">
    <citation type="submission" date="2019-06" db="EMBL/GenBank/DDBJ databases">
        <title>Sequencing the genomes of 1000 actinobacteria strains.</title>
        <authorList>
            <person name="Klenk H.-P."/>
        </authorList>
    </citation>
    <scope>NUCLEOTIDE SEQUENCE [LARGE SCALE GENOMIC DNA]</scope>
    <source>
        <strain evidence="3 4">DSM 105492</strain>
    </source>
</reference>
<proteinExistence type="predicted"/>
<gene>
    <name evidence="3" type="ORF">FB391_1216</name>
</gene>
<comment type="caution">
    <text evidence="3">The sequence shown here is derived from an EMBL/GenBank/DDBJ whole genome shotgun (WGS) entry which is preliminary data.</text>
</comment>
<dbReference type="EMBL" id="VFPE01000001">
    <property type="protein sequence ID" value="TQM34920.1"/>
    <property type="molecule type" value="Genomic_DNA"/>
</dbReference>
<dbReference type="AlphaFoldDB" id="A0A543FM41"/>
<keyword evidence="2" id="KW-0472">Membrane</keyword>
<name>A0A543FM41_9MICO</name>
<protein>
    <recommendedName>
        <fullName evidence="5">Cell division protein FtsL</fullName>
    </recommendedName>
</protein>
<evidence type="ECO:0000313" key="4">
    <source>
        <dbReference type="Proteomes" id="UP000320235"/>
    </source>
</evidence>
<feature type="region of interest" description="Disordered" evidence="1">
    <location>
        <begin position="176"/>
        <end position="199"/>
    </location>
</feature>
<keyword evidence="2" id="KW-0812">Transmembrane</keyword>
<accession>A0A543FM41</accession>
<dbReference type="Proteomes" id="UP000320235">
    <property type="component" value="Unassembled WGS sequence"/>
</dbReference>
<evidence type="ECO:0000313" key="3">
    <source>
        <dbReference type="EMBL" id="TQM34920.1"/>
    </source>
</evidence>
<organism evidence="3 4">
    <name type="scientific">Microbacterium kyungheense</name>
    <dbReference type="NCBI Taxonomy" id="1263636"/>
    <lineage>
        <taxon>Bacteria</taxon>
        <taxon>Bacillati</taxon>
        <taxon>Actinomycetota</taxon>
        <taxon>Actinomycetes</taxon>
        <taxon>Micrococcales</taxon>
        <taxon>Microbacteriaceae</taxon>
        <taxon>Microbacterium</taxon>
    </lineage>
</organism>
<evidence type="ECO:0008006" key="5">
    <source>
        <dbReference type="Google" id="ProtNLM"/>
    </source>
</evidence>
<feature type="region of interest" description="Disordered" evidence="1">
    <location>
        <begin position="1"/>
        <end position="23"/>
    </location>
</feature>
<dbReference type="OrthoDB" id="4792842at2"/>
<sequence length="199" mass="20664">MSTTALSAQGLPRRTAAPDRADAPRRRLRIVDAPARRRRPKLLYGIVAVAGAFLIAAAQMSLSLMTTQGTYELSTLTQQQRDLTYQKQILYDDVAGLSSPQYLAANAAALGMVINEAPSYLRLSDGAILGPSEVAMGASSVDAIGRGSVANALITETPLVTVPDATIGGLPVEVADPVDGGVGNTPPPMTDGLPTPSTH</sequence>
<keyword evidence="4" id="KW-1185">Reference proteome</keyword>
<dbReference type="RefSeq" id="WP_141893480.1">
    <property type="nucleotide sequence ID" value="NZ_BAABLH010000005.1"/>
</dbReference>
<evidence type="ECO:0000256" key="2">
    <source>
        <dbReference type="SAM" id="Phobius"/>
    </source>
</evidence>